<keyword evidence="2" id="KW-1185">Reference proteome</keyword>
<geneLocation type="plasmid" evidence="1 2">
    <name>unnamed2</name>
</geneLocation>
<organism evidence="1 2">
    <name type="scientific">Halorarum halophilum</name>
    <dbReference type="NCBI Taxonomy" id="2743090"/>
    <lineage>
        <taxon>Archaea</taxon>
        <taxon>Methanobacteriati</taxon>
        <taxon>Methanobacteriota</taxon>
        <taxon>Stenosarchaea group</taxon>
        <taxon>Halobacteria</taxon>
        <taxon>Halobacteriales</taxon>
        <taxon>Haloferacaceae</taxon>
        <taxon>Halorarum</taxon>
    </lineage>
</organism>
<proteinExistence type="predicted"/>
<dbReference type="EMBL" id="CP058531">
    <property type="protein sequence ID" value="QLG29845.1"/>
    <property type="molecule type" value="Genomic_DNA"/>
</dbReference>
<dbReference type="GeneID" id="56031115"/>
<dbReference type="AlphaFoldDB" id="A0A7D5GEJ3"/>
<evidence type="ECO:0000313" key="1">
    <source>
        <dbReference type="EMBL" id="QLG29845.1"/>
    </source>
</evidence>
<name>A0A7D5GEJ3_9EURY</name>
<protein>
    <submittedName>
        <fullName evidence="1">Uncharacterized protein</fullName>
    </submittedName>
</protein>
<sequence>MRSDLLGESVPDLEQGVTLLTTPKYRSGGLQQLIVSHLVDGQTRQAWWVDSANAFSTILMYEFAPGEHVL</sequence>
<gene>
    <name evidence="1" type="ORF">HUG10_19740</name>
</gene>
<keyword evidence="1" id="KW-0614">Plasmid</keyword>
<reference evidence="1 2" key="1">
    <citation type="submission" date="2020-07" db="EMBL/GenBank/DDBJ databases">
        <title>Gai3-2, isolated from salt lake.</title>
        <authorList>
            <person name="Cui H."/>
            <person name="Shi X."/>
        </authorList>
    </citation>
    <scope>NUCLEOTIDE SEQUENCE [LARGE SCALE GENOMIC DNA]</scope>
    <source>
        <strain evidence="1 2">Gai3-2</strain>
        <plasmid evidence="1 2">unnamed2</plasmid>
    </source>
</reference>
<dbReference type="KEGG" id="halg:HUG10_19740"/>
<dbReference type="RefSeq" id="WP_179171419.1">
    <property type="nucleotide sequence ID" value="NZ_CP058531.1"/>
</dbReference>
<accession>A0A7D5GEJ3</accession>
<dbReference type="Proteomes" id="UP000509750">
    <property type="component" value="Plasmid unnamed2"/>
</dbReference>
<evidence type="ECO:0000313" key="2">
    <source>
        <dbReference type="Proteomes" id="UP000509750"/>
    </source>
</evidence>